<dbReference type="Proteomes" id="UP000076078">
    <property type="component" value="Unassembled WGS sequence"/>
</dbReference>
<evidence type="ECO:0000313" key="3">
    <source>
        <dbReference type="EMBL" id="KYQ88194.1"/>
    </source>
</evidence>
<dbReference type="PANTHER" id="PTHR10098:SF108">
    <property type="entry name" value="TETRATRICOPEPTIDE REPEAT PROTEIN 28"/>
    <property type="match status" value="1"/>
</dbReference>
<dbReference type="Gene3D" id="1.25.40.10">
    <property type="entry name" value="Tetratricopeptide repeat domain"/>
    <property type="match status" value="2"/>
</dbReference>
<dbReference type="Pfam" id="PF12770">
    <property type="entry name" value="CHAT"/>
    <property type="match status" value="1"/>
</dbReference>
<keyword evidence="1" id="KW-0175">Coiled coil</keyword>
<dbReference type="STRING" id="361077.A0A151Z307"/>
<sequence>MNKPNNNNTPSELNKGELIELKNLNILNAAGFTKMEFPYDYEENVDHVSDQNSVDNEVMSYSLGESVKMTPKIVLELVNALKTSNFVCEGFEEALIKGISGEQYLLKIKTKLSLVNMFNLHKMLGVLYEKANLLGNKALCIKTLFHYFICKYLIEKGKETINQQIRSLLYGKIGLQFYFLKMSKEERDYTIKALKENKDQYAEEKYYRRLIETSMNLDDEQNVKVYYDQYVKRCQRSNLYEYCFELGNIGLEYHQSGIALFFFKKCLEELSTSDPRRRVVLKKIIPLYTKGHIELITARQEYLEWCPEEEKFDLNIDLGIDYCLQGDYEKGIIVYQKCKDLAEQRNDFLQKAVTEKHLGDAFEKIGNYVQAFLSIKNALEIWQDPKNQGQPGNDRLIGQAKGILGMVYLRLGYNWLAIHTLEGYLELAKDSEWDQMQAHCYLGVAYEEKLPQVEGISQKQIEDLKNLVDAQLSDLFIKFKEELAVKKKNLKIAMKQKKSTQIDIETEKEGISKLKAKIKKFKKNLKKNLNQNIKEIKESTKNCLKENKDCFSKAEEHYNKSLGLARDLDDKIHICNVLHNLGMLLYKRAQYPESIEKFEEGLNYENLDGIVISYTCIGRSYMAEGKYPLAKENFEKGIEAVKEVLGKMTVTEWKINLFEKYSLLYKYLESCILKQGDSVQALEISDRRRAITLESLLSQKVESSISLRGIDMQKLADELCTSFVVYSVTPLYNLQDTFYHIDKLNQDPQIQAWIVTSRDIKPFEIPIRDEKHFSSLNTKVFEDFPYKPLDTSSSEAKKIANETFSERLATWYEIFIKPIQAELFCENKVSSCTFIPDSFLGHIPFGMIHEKLKNGDYSPPLIEKKAISVAPSIGVLFQLHRMKEPIPFNKLLTEFELDKKHKREINKIEGVVLLAGFPKDDLGVKIFNAGTEIKEIEGIFKKEKTWAYKNKAIKKLVREALTVESFKQYAKGAKCIHLASHATIEKKPERDPFSIFNGAFHFTPTGSGSKMLDSKEISEMSLKVDLVFMSACNSGRGNLMQEGSIGPVWSFFAAGARSIIATYWPLPDSKETVEMAKVFYETHISSTSPESKIKALQKAILKVKEVGSLEQWGVFYLSGLPS</sequence>
<organism evidence="3 4">
    <name type="scientific">Tieghemostelium lacteum</name>
    <name type="common">Slime mold</name>
    <name type="synonym">Dictyostelium lacteum</name>
    <dbReference type="NCBI Taxonomy" id="361077"/>
    <lineage>
        <taxon>Eukaryota</taxon>
        <taxon>Amoebozoa</taxon>
        <taxon>Evosea</taxon>
        <taxon>Eumycetozoa</taxon>
        <taxon>Dictyostelia</taxon>
        <taxon>Dictyosteliales</taxon>
        <taxon>Raperosteliaceae</taxon>
        <taxon>Tieghemostelium</taxon>
    </lineage>
</organism>
<dbReference type="EMBL" id="LODT01000051">
    <property type="protein sequence ID" value="KYQ88194.1"/>
    <property type="molecule type" value="Genomic_DNA"/>
</dbReference>
<dbReference type="PANTHER" id="PTHR10098">
    <property type="entry name" value="RAPSYN-RELATED"/>
    <property type="match status" value="1"/>
</dbReference>
<reference evidence="3 4" key="1">
    <citation type="submission" date="2015-12" db="EMBL/GenBank/DDBJ databases">
        <title>Dictyostelia acquired genes for synthesis and detection of signals that induce cell-type specialization by lateral gene transfer from prokaryotes.</title>
        <authorList>
            <person name="Gloeckner G."/>
            <person name="Schaap P."/>
        </authorList>
    </citation>
    <scope>NUCLEOTIDE SEQUENCE [LARGE SCALE GENOMIC DNA]</scope>
    <source>
        <strain evidence="3 4">TK</strain>
    </source>
</reference>
<feature type="coiled-coil region" evidence="1">
    <location>
        <begin position="480"/>
        <end position="546"/>
    </location>
</feature>
<dbReference type="SMART" id="SM00028">
    <property type="entry name" value="TPR"/>
    <property type="match status" value="6"/>
</dbReference>
<keyword evidence="4" id="KW-1185">Reference proteome</keyword>
<name>A0A151Z307_TIELA</name>
<evidence type="ECO:0000256" key="1">
    <source>
        <dbReference type="SAM" id="Coils"/>
    </source>
</evidence>
<comment type="caution">
    <text evidence="3">The sequence shown here is derived from an EMBL/GenBank/DDBJ whole genome shotgun (WGS) entry which is preliminary data.</text>
</comment>
<feature type="domain" description="CHAT" evidence="2">
    <location>
        <begin position="808"/>
        <end position="1119"/>
    </location>
</feature>
<evidence type="ECO:0000313" key="4">
    <source>
        <dbReference type="Proteomes" id="UP000076078"/>
    </source>
</evidence>
<dbReference type="InterPro" id="IPR019734">
    <property type="entry name" value="TPR_rpt"/>
</dbReference>
<dbReference type="SUPFAM" id="SSF48452">
    <property type="entry name" value="TPR-like"/>
    <property type="match status" value="2"/>
</dbReference>
<dbReference type="OrthoDB" id="626167at2759"/>
<dbReference type="InterPro" id="IPR011990">
    <property type="entry name" value="TPR-like_helical_dom_sf"/>
</dbReference>
<dbReference type="AlphaFoldDB" id="A0A151Z307"/>
<protein>
    <recommendedName>
        <fullName evidence="2">CHAT domain-containing protein</fullName>
    </recommendedName>
</protein>
<accession>A0A151Z307</accession>
<dbReference type="InParanoid" id="A0A151Z307"/>
<gene>
    <name evidence="3" type="ORF">DLAC_10880</name>
</gene>
<dbReference type="InterPro" id="IPR024983">
    <property type="entry name" value="CHAT_dom"/>
</dbReference>
<proteinExistence type="predicted"/>
<evidence type="ECO:0000259" key="2">
    <source>
        <dbReference type="Pfam" id="PF12770"/>
    </source>
</evidence>